<protein>
    <submittedName>
        <fullName evidence="2">Uncharacterized protein</fullName>
    </submittedName>
</protein>
<keyword evidence="1" id="KW-0472">Membrane</keyword>
<feature type="transmembrane region" description="Helical" evidence="1">
    <location>
        <begin position="12"/>
        <end position="36"/>
    </location>
</feature>
<keyword evidence="1" id="KW-0812">Transmembrane</keyword>
<dbReference type="Gene3D" id="2.60.120.560">
    <property type="entry name" value="Exo-inulinase, domain 1"/>
    <property type="match status" value="1"/>
</dbReference>
<feature type="transmembrane region" description="Helical" evidence="1">
    <location>
        <begin position="56"/>
        <end position="81"/>
    </location>
</feature>
<keyword evidence="1" id="KW-1133">Transmembrane helix</keyword>
<evidence type="ECO:0000256" key="1">
    <source>
        <dbReference type="SAM" id="Phobius"/>
    </source>
</evidence>
<proteinExistence type="predicted"/>
<gene>
    <name evidence="2" type="ORF">LCGC14_1630600</name>
</gene>
<reference evidence="2" key="1">
    <citation type="journal article" date="2015" name="Nature">
        <title>Complex archaea that bridge the gap between prokaryotes and eukaryotes.</title>
        <authorList>
            <person name="Spang A."/>
            <person name="Saw J.H."/>
            <person name="Jorgensen S.L."/>
            <person name="Zaremba-Niedzwiedzka K."/>
            <person name="Martijn J."/>
            <person name="Lind A.E."/>
            <person name="van Eijk R."/>
            <person name="Schleper C."/>
            <person name="Guy L."/>
            <person name="Ettema T.J."/>
        </authorList>
    </citation>
    <scope>NUCLEOTIDE SEQUENCE</scope>
</reference>
<organism evidence="2">
    <name type="scientific">marine sediment metagenome</name>
    <dbReference type="NCBI Taxonomy" id="412755"/>
    <lineage>
        <taxon>unclassified sequences</taxon>
        <taxon>metagenomes</taxon>
        <taxon>ecological metagenomes</taxon>
    </lineage>
</organism>
<dbReference type="AlphaFoldDB" id="A0A0F9I2R6"/>
<name>A0A0F9I2R6_9ZZZZ</name>
<comment type="caution">
    <text evidence="2">The sequence shown here is derived from an EMBL/GenBank/DDBJ whole genome shotgun (WGS) entry which is preliminary data.</text>
</comment>
<sequence>MSNKIRVWWVKIGAGWKWLLSIIGAGIVSYSINLFLEGKILSWIWKLLGNFVDLLIIHWMTLVPLLFGMLFAILIALLYFFKFYCFKKYVTMSLEDNFRKDLRSLNHKKSHLESYVDMFFEDDFKKDPYKNWYYTDGEWELLPGGGLSVTQSEKGGITRIGHLWTDYSFEFTATIVNRCIGWIVRAQDLFNCYMIQLNPDVEGPYRRTIRPHIRVGGKWTVLPEEKYDLSIKLNQPIKICTEVKGMGIRVYINNKEMYSNEEFFCVRFINETFTVVPFQANVAAVLPFTRGRIGFRVAHKEHGKFSECRVRPL</sequence>
<dbReference type="EMBL" id="LAZR01013448">
    <property type="protein sequence ID" value="KKM21921.1"/>
    <property type="molecule type" value="Genomic_DNA"/>
</dbReference>
<accession>A0A0F9I2R6</accession>
<evidence type="ECO:0000313" key="2">
    <source>
        <dbReference type="EMBL" id="KKM21921.1"/>
    </source>
</evidence>